<dbReference type="GO" id="GO:0071035">
    <property type="term" value="P:nuclear polyadenylation-dependent rRNA catabolic process"/>
    <property type="evidence" value="ECO:0007669"/>
    <property type="project" value="TreeGrafter"/>
</dbReference>
<evidence type="ECO:0000313" key="4">
    <source>
        <dbReference type="Proteomes" id="UP000233837"/>
    </source>
</evidence>
<keyword evidence="1" id="KW-0812">Transmembrane</keyword>
<evidence type="ECO:0000259" key="2">
    <source>
        <dbReference type="SMART" id="SM00474"/>
    </source>
</evidence>
<evidence type="ECO:0000256" key="1">
    <source>
        <dbReference type="SAM" id="Phobius"/>
    </source>
</evidence>
<feature type="domain" description="3'-5' exonuclease" evidence="2">
    <location>
        <begin position="115"/>
        <end position="276"/>
    </location>
</feature>
<dbReference type="Pfam" id="PF01612">
    <property type="entry name" value="DNA_pol_A_exo1"/>
    <property type="match status" value="1"/>
</dbReference>
<dbReference type="GO" id="GO:0000175">
    <property type="term" value="F:3'-5'-RNA exonuclease activity"/>
    <property type="evidence" value="ECO:0007669"/>
    <property type="project" value="InterPro"/>
</dbReference>
<keyword evidence="3" id="KW-0378">Hydrolase</keyword>
<dbReference type="SMART" id="SM00474">
    <property type="entry name" value="35EXOc"/>
    <property type="match status" value="1"/>
</dbReference>
<protein>
    <submittedName>
        <fullName evidence="3">Exosome complex exonuclease RRP6</fullName>
    </submittedName>
</protein>
<keyword evidence="3" id="KW-0540">Nuclease</keyword>
<dbReference type="InterPro" id="IPR045092">
    <property type="entry name" value="Rrp6-like"/>
</dbReference>
<name>A0A2I0W8X3_9ASPA</name>
<reference evidence="3 4" key="1">
    <citation type="journal article" date="2016" name="Sci. Rep.">
        <title>The Dendrobium catenatum Lindl. genome sequence provides insights into polysaccharide synthase, floral development and adaptive evolution.</title>
        <authorList>
            <person name="Zhang G.Q."/>
            <person name="Xu Q."/>
            <person name="Bian C."/>
            <person name="Tsai W.C."/>
            <person name="Yeh C.M."/>
            <person name="Liu K.W."/>
            <person name="Yoshida K."/>
            <person name="Zhang L.S."/>
            <person name="Chang S.B."/>
            <person name="Chen F."/>
            <person name="Shi Y."/>
            <person name="Su Y.Y."/>
            <person name="Zhang Y.Q."/>
            <person name="Chen L.J."/>
            <person name="Yin Y."/>
            <person name="Lin M."/>
            <person name="Huang H."/>
            <person name="Deng H."/>
            <person name="Wang Z.W."/>
            <person name="Zhu S.L."/>
            <person name="Zhao X."/>
            <person name="Deng C."/>
            <person name="Niu S.C."/>
            <person name="Huang J."/>
            <person name="Wang M."/>
            <person name="Liu G.H."/>
            <person name="Yang H.J."/>
            <person name="Xiao X.J."/>
            <person name="Hsiao Y.Y."/>
            <person name="Wu W.L."/>
            <person name="Chen Y.Y."/>
            <person name="Mitsuda N."/>
            <person name="Ohme-Takagi M."/>
            <person name="Luo Y.B."/>
            <person name="Van de Peer Y."/>
            <person name="Liu Z.J."/>
        </authorList>
    </citation>
    <scope>NUCLEOTIDE SEQUENCE [LARGE SCALE GENOMIC DNA]</scope>
    <source>
        <tissue evidence="3">The whole plant</tissue>
    </source>
</reference>
<dbReference type="GO" id="GO:0071038">
    <property type="term" value="P:TRAMP-dependent tRNA surveillance pathway"/>
    <property type="evidence" value="ECO:0007669"/>
    <property type="project" value="TreeGrafter"/>
</dbReference>
<dbReference type="Proteomes" id="UP000233837">
    <property type="component" value="Unassembled WGS sequence"/>
</dbReference>
<dbReference type="GO" id="GO:0071044">
    <property type="term" value="P:histone mRNA catabolic process"/>
    <property type="evidence" value="ECO:0007669"/>
    <property type="project" value="TreeGrafter"/>
</dbReference>
<dbReference type="AlphaFoldDB" id="A0A2I0W8X3"/>
<dbReference type="PANTHER" id="PTHR12124:SF68">
    <property type="entry name" value="PROTEIN RRP6-LIKE 3"/>
    <property type="match status" value="1"/>
</dbReference>
<keyword evidence="4" id="KW-1185">Reference proteome</keyword>
<dbReference type="GO" id="GO:0003727">
    <property type="term" value="F:single-stranded RNA binding"/>
    <property type="evidence" value="ECO:0007669"/>
    <property type="project" value="TreeGrafter"/>
</dbReference>
<keyword evidence="1" id="KW-1133">Transmembrane helix</keyword>
<dbReference type="GO" id="GO:0071037">
    <property type="term" value="P:nuclear polyadenylation-dependent snRNA catabolic process"/>
    <property type="evidence" value="ECO:0007669"/>
    <property type="project" value="TreeGrafter"/>
</dbReference>
<dbReference type="GO" id="GO:0000176">
    <property type="term" value="C:nuclear exosome (RNase complex)"/>
    <property type="evidence" value="ECO:0007669"/>
    <property type="project" value="TreeGrafter"/>
</dbReference>
<dbReference type="EMBL" id="KZ502843">
    <property type="protein sequence ID" value="PKU72102.1"/>
    <property type="molecule type" value="Genomic_DNA"/>
</dbReference>
<dbReference type="InterPro" id="IPR002562">
    <property type="entry name" value="3'-5'_exonuclease_dom"/>
</dbReference>
<proteinExistence type="predicted"/>
<keyword evidence="1" id="KW-0472">Membrane</keyword>
<dbReference type="InterPro" id="IPR012337">
    <property type="entry name" value="RNaseH-like_sf"/>
</dbReference>
<dbReference type="GO" id="GO:0005730">
    <property type="term" value="C:nucleolus"/>
    <property type="evidence" value="ECO:0007669"/>
    <property type="project" value="TreeGrafter"/>
</dbReference>
<gene>
    <name evidence="3" type="ORF">MA16_Dca006695</name>
</gene>
<dbReference type="SUPFAM" id="SSF53098">
    <property type="entry name" value="Ribonuclease H-like"/>
    <property type="match status" value="1"/>
</dbReference>
<dbReference type="PANTHER" id="PTHR12124">
    <property type="entry name" value="POLYMYOSITIS/SCLERODERMA AUTOANTIGEN-RELATED"/>
    <property type="match status" value="1"/>
</dbReference>
<dbReference type="GO" id="GO:0071036">
    <property type="term" value="P:nuclear polyadenylation-dependent snoRNA catabolic process"/>
    <property type="evidence" value="ECO:0007669"/>
    <property type="project" value="TreeGrafter"/>
</dbReference>
<dbReference type="Gene3D" id="3.30.420.10">
    <property type="entry name" value="Ribonuclease H-like superfamily/Ribonuclease H"/>
    <property type="match status" value="1"/>
</dbReference>
<accession>A0A2I0W8X3</accession>
<dbReference type="STRING" id="906689.A0A2I0W8X3"/>
<evidence type="ECO:0000313" key="3">
    <source>
        <dbReference type="EMBL" id="PKU72102.1"/>
    </source>
</evidence>
<dbReference type="GO" id="GO:0071051">
    <property type="term" value="P:poly(A)-dependent snoRNA 3'-end processing"/>
    <property type="evidence" value="ECO:0007669"/>
    <property type="project" value="TreeGrafter"/>
</dbReference>
<keyword evidence="3" id="KW-0269">Exonuclease</keyword>
<dbReference type="GO" id="GO:0000467">
    <property type="term" value="P:exonucleolytic trimming to generate mature 3'-end of 5.8S rRNA from tricistronic rRNA transcript (SSU-rRNA, 5.8S rRNA, LSU-rRNA)"/>
    <property type="evidence" value="ECO:0007669"/>
    <property type="project" value="InterPro"/>
</dbReference>
<feature type="transmembrane region" description="Helical" evidence="1">
    <location>
        <begin position="6"/>
        <end position="26"/>
    </location>
</feature>
<reference evidence="3 4" key="2">
    <citation type="journal article" date="2017" name="Nature">
        <title>The Apostasia genome and the evolution of orchids.</title>
        <authorList>
            <person name="Zhang G.Q."/>
            <person name="Liu K.W."/>
            <person name="Li Z."/>
            <person name="Lohaus R."/>
            <person name="Hsiao Y.Y."/>
            <person name="Niu S.C."/>
            <person name="Wang J.Y."/>
            <person name="Lin Y.C."/>
            <person name="Xu Q."/>
            <person name="Chen L.J."/>
            <person name="Yoshida K."/>
            <person name="Fujiwara S."/>
            <person name="Wang Z.W."/>
            <person name="Zhang Y.Q."/>
            <person name="Mitsuda N."/>
            <person name="Wang M."/>
            <person name="Liu G.H."/>
            <person name="Pecoraro L."/>
            <person name="Huang H.X."/>
            <person name="Xiao X.J."/>
            <person name="Lin M."/>
            <person name="Wu X.Y."/>
            <person name="Wu W.L."/>
            <person name="Chen Y.Y."/>
            <person name="Chang S.B."/>
            <person name="Sakamoto S."/>
            <person name="Ohme-Takagi M."/>
            <person name="Yagi M."/>
            <person name="Zeng S.J."/>
            <person name="Shen C.Y."/>
            <person name="Yeh C.M."/>
            <person name="Luo Y.B."/>
            <person name="Tsai W.C."/>
            <person name="Van de Peer Y."/>
            <person name="Liu Z.J."/>
        </authorList>
    </citation>
    <scope>NUCLEOTIDE SEQUENCE [LARGE SCALE GENOMIC DNA]</scope>
    <source>
        <tissue evidence="3">The whole plant</tissue>
    </source>
</reference>
<sequence>MASCEWVKAAVVTACVFVAATCLFVAQTYRRRLQREGSAGRRRYSEVEDKPQNYFKRVLAGNSYAPFKHFKREGKEKEISLKVHPYEEEVSFLLEHPPLIKFCSNHPNSDMGNSYSWINTEHQLESLAETLRMEKVFAVDTEQHSLRSFLGFTALMQASSNRTYTIALHDVMDILQPVFADPSICKVFHGADNDVLWLQRDFHIYVVNMFDTAKACEVLAKPQKSLAFLLEAYCGVLTDKSLQVRPFEDSFSLLFRELADSCSKTRVQDPQDLQLSASSLNSCKLQPPIMA</sequence>
<dbReference type="InterPro" id="IPR036397">
    <property type="entry name" value="RNaseH_sf"/>
</dbReference>
<dbReference type="GO" id="GO:0071039">
    <property type="term" value="P:nuclear polyadenylation-dependent CUT catabolic process"/>
    <property type="evidence" value="ECO:0007669"/>
    <property type="project" value="TreeGrafter"/>
</dbReference>
<organism evidence="3 4">
    <name type="scientific">Dendrobium catenatum</name>
    <dbReference type="NCBI Taxonomy" id="906689"/>
    <lineage>
        <taxon>Eukaryota</taxon>
        <taxon>Viridiplantae</taxon>
        <taxon>Streptophyta</taxon>
        <taxon>Embryophyta</taxon>
        <taxon>Tracheophyta</taxon>
        <taxon>Spermatophyta</taxon>
        <taxon>Magnoliopsida</taxon>
        <taxon>Liliopsida</taxon>
        <taxon>Asparagales</taxon>
        <taxon>Orchidaceae</taxon>
        <taxon>Epidendroideae</taxon>
        <taxon>Malaxideae</taxon>
        <taxon>Dendrobiinae</taxon>
        <taxon>Dendrobium</taxon>
    </lineage>
</organism>
<dbReference type="GO" id="GO:0071040">
    <property type="term" value="P:nuclear polyadenylation-dependent antisense transcript catabolic process"/>
    <property type="evidence" value="ECO:0007669"/>
    <property type="project" value="TreeGrafter"/>
</dbReference>